<keyword evidence="7" id="KW-1185">Reference proteome</keyword>
<sequence length="241" mass="27227">MRVIIEKDYQTMSRKAALLVASQVNLKPDSVLGLATGSTPEGMYQELVQMYHRGEIDFSEVITFNLDEYYKLTPDNKESYHYYMQQNLFKHVNLYSENTNIPRGMVENMETECKYYEEKIQRAGGIDLQVLGIGSNGHIGFNEPGDRLNVTTKLVKLTEETIKSNSRFFDSPEEVPRKAVSVGMATILKAERIILLASGRNKAEAIKKTVNGYVDTRVPSSLLQTHPEVTLIIDEEAANLL</sequence>
<feature type="domain" description="Glucosamine/galactosamine-6-phosphate isomerase" evidence="5">
    <location>
        <begin position="21"/>
        <end position="227"/>
    </location>
</feature>
<dbReference type="Proteomes" id="UP000665020">
    <property type="component" value="Chromosome"/>
</dbReference>
<dbReference type="GO" id="GO:0004342">
    <property type="term" value="F:glucosamine-6-phosphate deaminase activity"/>
    <property type="evidence" value="ECO:0007669"/>
    <property type="project" value="UniProtKB-UniRule"/>
</dbReference>
<dbReference type="InterPro" id="IPR018321">
    <property type="entry name" value="Glucosamine6P_isomerase_CS"/>
</dbReference>
<gene>
    <name evidence="4 6" type="primary">nagB</name>
    <name evidence="6" type="ORF">GM661_18365</name>
</gene>
<dbReference type="GO" id="GO:0019262">
    <property type="term" value="P:N-acetylneuraminate catabolic process"/>
    <property type="evidence" value="ECO:0007669"/>
    <property type="project" value="UniProtKB-UniRule"/>
</dbReference>
<dbReference type="Pfam" id="PF01182">
    <property type="entry name" value="Glucosamine_iso"/>
    <property type="match status" value="1"/>
</dbReference>
<comment type="caution">
    <text evidence="4">Lacks conserved residue(s) required for the propagation of feature annotation.</text>
</comment>
<dbReference type="RefSeq" id="WP_230868107.1">
    <property type="nucleotide sequence ID" value="NZ_CP046640.1"/>
</dbReference>
<dbReference type="GO" id="GO:0006043">
    <property type="term" value="P:glucosamine catabolic process"/>
    <property type="evidence" value="ECO:0007669"/>
    <property type="project" value="TreeGrafter"/>
</dbReference>
<dbReference type="PROSITE" id="PS01161">
    <property type="entry name" value="GLC_GALNAC_ISOMERASE"/>
    <property type="match status" value="1"/>
</dbReference>
<dbReference type="InterPro" id="IPR037171">
    <property type="entry name" value="NagB/RpiA_transferase-like"/>
</dbReference>
<dbReference type="KEGG" id="ifn:GM661_18365"/>
<dbReference type="HAMAP" id="MF_01241">
    <property type="entry name" value="GlcN6P_deamin"/>
    <property type="match status" value="1"/>
</dbReference>
<feature type="active site" description="For ring-opening step" evidence="4">
    <location>
        <position position="143"/>
    </location>
</feature>
<evidence type="ECO:0000313" key="7">
    <source>
        <dbReference type="Proteomes" id="UP000665020"/>
    </source>
</evidence>
<proteinExistence type="inferred from homology"/>
<dbReference type="SUPFAM" id="SSF100950">
    <property type="entry name" value="NagB/RpiA/CoA transferase-like"/>
    <property type="match status" value="1"/>
</dbReference>
<dbReference type="UniPathway" id="UPA00629">
    <property type="reaction ID" value="UER00684"/>
</dbReference>
<dbReference type="GO" id="GO:0042802">
    <property type="term" value="F:identical protein binding"/>
    <property type="evidence" value="ECO:0007669"/>
    <property type="project" value="TreeGrafter"/>
</dbReference>
<dbReference type="GO" id="GO:0006046">
    <property type="term" value="P:N-acetylglucosamine catabolic process"/>
    <property type="evidence" value="ECO:0007669"/>
    <property type="project" value="UniProtKB-UniRule"/>
</dbReference>
<comment type="catalytic activity">
    <reaction evidence="1 4">
        <text>alpha-D-glucosamine 6-phosphate + H2O = beta-D-fructose 6-phosphate + NH4(+)</text>
        <dbReference type="Rhea" id="RHEA:12172"/>
        <dbReference type="ChEBI" id="CHEBI:15377"/>
        <dbReference type="ChEBI" id="CHEBI:28938"/>
        <dbReference type="ChEBI" id="CHEBI:57634"/>
        <dbReference type="ChEBI" id="CHEBI:75989"/>
        <dbReference type="EC" id="3.5.99.6"/>
    </reaction>
</comment>
<evidence type="ECO:0000256" key="3">
    <source>
        <dbReference type="ARBA" id="ARBA00023277"/>
    </source>
</evidence>
<evidence type="ECO:0000313" key="6">
    <source>
        <dbReference type="EMBL" id="QTL99778.1"/>
    </source>
</evidence>
<evidence type="ECO:0000256" key="4">
    <source>
        <dbReference type="HAMAP-Rule" id="MF_01241"/>
    </source>
</evidence>
<reference evidence="6" key="1">
    <citation type="submission" date="2019-12" db="EMBL/GenBank/DDBJ databases">
        <authorList>
            <person name="zhang j."/>
            <person name="sun C.M."/>
        </authorList>
    </citation>
    <scope>NUCLEOTIDE SEQUENCE</scope>
    <source>
        <strain evidence="6">NS-1</strain>
    </source>
</reference>
<dbReference type="AlphaFoldDB" id="A0A8A7KIY0"/>
<comment type="similarity">
    <text evidence="4">Belongs to the glucosamine/galactosamine-6-phosphate isomerase family. NagB subfamily.</text>
</comment>
<evidence type="ECO:0000256" key="1">
    <source>
        <dbReference type="ARBA" id="ARBA00000644"/>
    </source>
</evidence>
<dbReference type="EC" id="3.5.99.6" evidence="4"/>
<evidence type="ECO:0000259" key="5">
    <source>
        <dbReference type="Pfam" id="PF01182"/>
    </source>
</evidence>
<dbReference type="FunFam" id="3.40.50.1360:FF:000003">
    <property type="entry name" value="Glucosamine-6-phosphate deaminase"/>
    <property type="match status" value="1"/>
</dbReference>
<organism evidence="6 7">
    <name type="scientific">Iocasia fonsfrigidae</name>
    <dbReference type="NCBI Taxonomy" id="2682810"/>
    <lineage>
        <taxon>Bacteria</taxon>
        <taxon>Bacillati</taxon>
        <taxon>Bacillota</taxon>
        <taxon>Clostridia</taxon>
        <taxon>Halanaerobiales</taxon>
        <taxon>Halanaerobiaceae</taxon>
        <taxon>Iocasia</taxon>
    </lineage>
</organism>
<dbReference type="GO" id="GO:0005975">
    <property type="term" value="P:carbohydrate metabolic process"/>
    <property type="evidence" value="ECO:0007669"/>
    <property type="project" value="InterPro"/>
</dbReference>
<evidence type="ECO:0000256" key="2">
    <source>
        <dbReference type="ARBA" id="ARBA00022801"/>
    </source>
</evidence>
<dbReference type="InterPro" id="IPR004547">
    <property type="entry name" value="Glucosamine6P_isomerase"/>
</dbReference>
<dbReference type="NCBIfam" id="TIGR00502">
    <property type="entry name" value="nagB"/>
    <property type="match status" value="1"/>
</dbReference>
<dbReference type="GO" id="GO:0005737">
    <property type="term" value="C:cytoplasm"/>
    <property type="evidence" value="ECO:0007669"/>
    <property type="project" value="TreeGrafter"/>
</dbReference>
<dbReference type="Gene3D" id="3.40.50.1360">
    <property type="match status" value="1"/>
</dbReference>
<comment type="pathway">
    <text evidence="4">Amino-sugar metabolism; N-acetylneuraminate degradation; D-fructose 6-phosphate from N-acetylneuraminate: step 5/5.</text>
</comment>
<dbReference type="EMBL" id="CP046640">
    <property type="protein sequence ID" value="QTL99778.1"/>
    <property type="molecule type" value="Genomic_DNA"/>
</dbReference>
<dbReference type="InterPro" id="IPR006148">
    <property type="entry name" value="Glc/Gal-6P_isomerase"/>
</dbReference>
<dbReference type="PANTHER" id="PTHR11280:SF5">
    <property type="entry name" value="GLUCOSAMINE-6-PHOSPHATE ISOMERASE"/>
    <property type="match status" value="1"/>
</dbReference>
<dbReference type="PANTHER" id="PTHR11280">
    <property type="entry name" value="GLUCOSAMINE-6-PHOSPHATE ISOMERASE"/>
    <property type="match status" value="1"/>
</dbReference>
<feature type="active site" description="Proton acceptor; for ring-opening step" evidence="4">
    <location>
        <position position="138"/>
    </location>
</feature>
<feature type="active site" description="Proton acceptor; for enolization step" evidence="4">
    <location>
        <position position="67"/>
    </location>
</feature>
<comment type="function">
    <text evidence="4">Catalyzes the reversible isomerization-deamination of glucosamine 6-phosphate (GlcN6P) to form fructose 6-phosphate (Fru6P) and ammonium ion.</text>
</comment>
<protein>
    <recommendedName>
        <fullName evidence="4">Glucosamine-6-phosphate deaminase</fullName>
        <ecNumber evidence="4">3.5.99.6</ecNumber>
    </recommendedName>
    <alternativeName>
        <fullName evidence="4">GlcN6P deaminase</fullName>
        <shortName evidence="4">GNPDA</shortName>
    </alternativeName>
    <alternativeName>
        <fullName evidence="4">Glucosamine-6-phosphate isomerase</fullName>
    </alternativeName>
</protein>
<keyword evidence="3 4" id="KW-0119">Carbohydrate metabolism</keyword>
<feature type="active site" description="For ring-opening step" evidence="4">
    <location>
        <position position="136"/>
    </location>
</feature>
<keyword evidence="2 4" id="KW-0378">Hydrolase</keyword>
<accession>A0A8A7KIY0</accession>
<name>A0A8A7KIY0_9FIRM</name>
<dbReference type="CDD" id="cd01399">
    <property type="entry name" value="GlcN6P_deaminase"/>
    <property type="match status" value="1"/>
</dbReference>